<accession>A0A1T4RIK1</accession>
<protein>
    <submittedName>
        <fullName evidence="2">Uncharacterized protein</fullName>
    </submittedName>
</protein>
<proteinExistence type="predicted"/>
<keyword evidence="1" id="KW-0472">Membrane</keyword>
<dbReference type="AlphaFoldDB" id="A0A1T4RIK1"/>
<name>A0A1T4RIK1_9FIRM</name>
<dbReference type="Proteomes" id="UP000189933">
    <property type="component" value="Unassembled WGS sequence"/>
</dbReference>
<evidence type="ECO:0000313" key="3">
    <source>
        <dbReference type="Proteomes" id="UP000189933"/>
    </source>
</evidence>
<gene>
    <name evidence="2" type="ORF">SAMN02745885_02136</name>
</gene>
<sequence>MALAFVRQNRASMGKRKQKKKSRVLFGLVYLISGLVLISVHLLMRLQ</sequence>
<evidence type="ECO:0000256" key="1">
    <source>
        <dbReference type="SAM" id="Phobius"/>
    </source>
</evidence>
<feature type="transmembrane region" description="Helical" evidence="1">
    <location>
        <begin position="24"/>
        <end position="44"/>
    </location>
</feature>
<reference evidence="3" key="1">
    <citation type="submission" date="2017-02" db="EMBL/GenBank/DDBJ databases">
        <authorList>
            <person name="Varghese N."/>
            <person name="Submissions S."/>
        </authorList>
    </citation>
    <scope>NUCLEOTIDE SEQUENCE [LARGE SCALE GENOMIC DNA]</scope>
    <source>
        <strain evidence="3">DSM 16521</strain>
    </source>
</reference>
<keyword evidence="1" id="KW-1133">Transmembrane helix</keyword>
<organism evidence="2 3">
    <name type="scientific">Carboxydocella sporoproducens DSM 16521</name>
    <dbReference type="NCBI Taxonomy" id="1121270"/>
    <lineage>
        <taxon>Bacteria</taxon>
        <taxon>Bacillati</taxon>
        <taxon>Bacillota</taxon>
        <taxon>Clostridia</taxon>
        <taxon>Eubacteriales</taxon>
        <taxon>Clostridiales Family XVI. Incertae Sedis</taxon>
        <taxon>Carboxydocella</taxon>
    </lineage>
</organism>
<keyword evidence="1" id="KW-0812">Transmembrane</keyword>
<evidence type="ECO:0000313" key="2">
    <source>
        <dbReference type="EMBL" id="SKA15783.1"/>
    </source>
</evidence>
<keyword evidence="3" id="KW-1185">Reference proteome</keyword>
<dbReference type="RefSeq" id="WP_159071889.1">
    <property type="nucleotide sequence ID" value="NZ_FUXM01000031.1"/>
</dbReference>
<dbReference type="EMBL" id="FUXM01000031">
    <property type="protein sequence ID" value="SKA15783.1"/>
    <property type="molecule type" value="Genomic_DNA"/>
</dbReference>